<dbReference type="GO" id="GO:0016020">
    <property type="term" value="C:membrane"/>
    <property type="evidence" value="ECO:0007669"/>
    <property type="project" value="UniProtKB-SubCell"/>
</dbReference>
<dbReference type="Proteomes" id="UP000663419">
    <property type="component" value="Chromosome 4"/>
</dbReference>
<keyword evidence="3 7" id="KW-1133">Transmembrane helix</keyword>
<evidence type="ECO:0000313" key="9">
    <source>
        <dbReference type="EMBL" id="QSS54972.1"/>
    </source>
</evidence>
<feature type="transmembrane region" description="Helical" evidence="7">
    <location>
        <begin position="134"/>
        <end position="158"/>
    </location>
</feature>
<feature type="domain" description="Rhodopsin" evidence="8">
    <location>
        <begin position="39"/>
        <end position="278"/>
    </location>
</feature>
<dbReference type="AlphaFoldDB" id="A0A8A1LSE6"/>
<organism evidence="9 10">
    <name type="scientific">Ajellomyces capsulatus (strain H88)</name>
    <name type="common">Darling's disease fungus</name>
    <name type="synonym">Histoplasma capsulatum</name>
    <dbReference type="NCBI Taxonomy" id="544711"/>
    <lineage>
        <taxon>Eukaryota</taxon>
        <taxon>Fungi</taxon>
        <taxon>Dikarya</taxon>
        <taxon>Ascomycota</taxon>
        <taxon>Pezizomycotina</taxon>
        <taxon>Eurotiomycetes</taxon>
        <taxon>Eurotiomycetidae</taxon>
        <taxon>Onygenales</taxon>
        <taxon>Ajellomycetaceae</taxon>
        <taxon>Histoplasma</taxon>
    </lineage>
</organism>
<keyword evidence="2 7" id="KW-0812">Transmembrane</keyword>
<accession>A0A8A1LSE6</accession>
<feature type="transmembrane region" description="Helical" evidence="7">
    <location>
        <begin position="245"/>
        <end position="272"/>
    </location>
</feature>
<gene>
    <name evidence="9" type="primary">PTH11</name>
    <name evidence="9" type="ORF">I7I53_02712</name>
</gene>
<comment type="subcellular location">
    <subcellularLocation>
        <location evidence="1">Membrane</location>
        <topology evidence="1">Multi-pass membrane protein</topology>
    </subcellularLocation>
</comment>
<sequence length="394" mass="43807">MSSVLGGAPPGTDLTENRNREFNASVATVYGLAVISVALRFFTRVKVQNFTVKADDWLILVSLASVTCSFALAISGGQYGLGKHVWIVPLSDVMVLIKLHYIYMFMYILNVPLIKFSILLFYRRIFGMNWSMWVCFFLSGGYYIACTITLIIACQPISYYWTQVQDAKSGSCRFQPHIFYLGNAAANVATDVLILLVPIPLVWKLQMPTSKKFLVSSLFLLGTFVCVVSIIRIKFMGELARAKDVTFILVNIFLWSFVEPCIGIVCACLPTLRPLLQKVSRVLFGTEFGKSFSSGPGISPGLVRTQQSTTVDGTKKQKNGFQRMKGAVGEKPESGNGRMRLRPTEDETALTTVSAQFEMDDFRRNGASDADSESQNQSSGIRVKTDFGWQEDVQ</sequence>
<evidence type="ECO:0000256" key="2">
    <source>
        <dbReference type="ARBA" id="ARBA00022692"/>
    </source>
</evidence>
<dbReference type="InterPro" id="IPR049326">
    <property type="entry name" value="Rhodopsin_dom_fungi"/>
</dbReference>
<evidence type="ECO:0000259" key="8">
    <source>
        <dbReference type="Pfam" id="PF20684"/>
    </source>
</evidence>
<feature type="transmembrane region" description="Helical" evidence="7">
    <location>
        <begin position="57"/>
        <end position="81"/>
    </location>
</feature>
<dbReference type="VEuPathDB" id="FungiDB:I7I53_02712"/>
<keyword evidence="4 7" id="KW-0472">Membrane</keyword>
<feature type="region of interest" description="Disordered" evidence="6">
    <location>
        <begin position="303"/>
        <end position="394"/>
    </location>
</feature>
<protein>
    <submittedName>
        <fullName evidence="9">Pth11-like integral membrane protein</fullName>
    </submittedName>
</protein>
<comment type="similarity">
    <text evidence="5">Belongs to the SAT4 family.</text>
</comment>
<evidence type="ECO:0000256" key="5">
    <source>
        <dbReference type="ARBA" id="ARBA00038359"/>
    </source>
</evidence>
<evidence type="ECO:0000256" key="3">
    <source>
        <dbReference type="ARBA" id="ARBA00022989"/>
    </source>
</evidence>
<dbReference type="Pfam" id="PF20684">
    <property type="entry name" value="Fung_rhodopsin"/>
    <property type="match status" value="1"/>
</dbReference>
<evidence type="ECO:0000313" key="10">
    <source>
        <dbReference type="Proteomes" id="UP000663419"/>
    </source>
</evidence>
<evidence type="ECO:0000256" key="6">
    <source>
        <dbReference type="SAM" id="MobiDB-lite"/>
    </source>
</evidence>
<feature type="transmembrane region" description="Helical" evidence="7">
    <location>
        <begin position="178"/>
        <end position="201"/>
    </location>
</feature>
<reference evidence="9" key="1">
    <citation type="submission" date="2021-01" db="EMBL/GenBank/DDBJ databases">
        <title>Chromosome-level genome assembly of a human fungal pathogen reveals clustering of transcriptionally co-regulated genes.</title>
        <authorList>
            <person name="Voorhies M."/>
            <person name="Cohen S."/>
            <person name="Shea T.P."/>
            <person name="Petrus S."/>
            <person name="Munoz J.F."/>
            <person name="Poplawski S."/>
            <person name="Goldman W.E."/>
            <person name="Michael T."/>
            <person name="Cuomo C.A."/>
            <person name="Sil A."/>
            <person name="Beyhan S."/>
        </authorList>
    </citation>
    <scope>NUCLEOTIDE SEQUENCE</scope>
    <source>
        <strain evidence="9">H88</strain>
    </source>
</reference>
<dbReference type="PANTHER" id="PTHR33048:SF163">
    <property type="entry name" value="INTEGRAL MEMBRANE PROTEIN (AFU_ORTHOLOGUE AFUA_8G05510)"/>
    <property type="match status" value="1"/>
</dbReference>
<feature type="transmembrane region" description="Helical" evidence="7">
    <location>
        <begin position="24"/>
        <end position="45"/>
    </location>
</feature>
<dbReference type="EMBL" id="CP069105">
    <property type="protein sequence ID" value="QSS54972.1"/>
    <property type="molecule type" value="Genomic_DNA"/>
</dbReference>
<evidence type="ECO:0000256" key="4">
    <source>
        <dbReference type="ARBA" id="ARBA00023136"/>
    </source>
</evidence>
<evidence type="ECO:0000256" key="1">
    <source>
        <dbReference type="ARBA" id="ARBA00004141"/>
    </source>
</evidence>
<feature type="transmembrane region" description="Helical" evidence="7">
    <location>
        <begin position="101"/>
        <end position="122"/>
    </location>
</feature>
<dbReference type="InterPro" id="IPR052337">
    <property type="entry name" value="SAT4-like"/>
</dbReference>
<name>A0A8A1LSE6_AJEC8</name>
<proteinExistence type="inferred from homology"/>
<feature type="transmembrane region" description="Helical" evidence="7">
    <location>
        <begin position="213"/>
        <end position="233"/>
    </location>
</feature>
<evidence type="ECO:0000256" key="7">
    <source>
        <dbReference type="SAM" id="Phobius"/>
    </source>
</evidence>
<dbReference type="PANTHER" id="PTHR33048">
    <property type="entry name" value="PTH11-LIKE INTEGRAL MEMBRANE PROTEIN (AFU_ORTHOLOGUE AFUA_5G11245)"/>
    <property type="match status" value="1"/>
</dbReference>